<feature type="transmembrane region" description="Helical" evidence="8">
    <location>
        <begin position="69"/>
        <end position="88"/>
    </location>
</feature>
<dbReference type="Proteomes" id="UP000597507">
    <property type="component" value="Unassembled WGS sequence"/>
</dbReference>
<organism evidence="9 10">
    <name type="scientific">Caldovatus sediminis</name>
    <dbReference type="NCBI Taxonomy" id="2041189"/>
    <lineage>
        <taxon>Bacteria</taxon>
        <taxon>Pseudomonadati</taxon>
        <taxon>Pseudomonadota</taxon>
        <taxon>Alphaproteobacteria</taxon>
        <taxon>Acetobacterales</taxon>
        <taxon>Roseomonadaceae</taxon>
        <taxon>Caldovatus</taxon>
    </lineage>
</organism>
<keyword evidence="4" id="KW-1003">Cell membrane</keyword>
<dbReference type="AlphaFoldDB" id="A0A8J3ED85"/>
<dbReference type="RefSeq" id="WP_188901604.1">
    <property type="nucleotide sequence ID" value="NZ_BMKS01000009.1"/>
</dbReference>
<dbReference type="PANTHER" id="PTHR34702:SF1">
    <property type="entry name" value="NA(+)_H(+) ANTIPORTER SUBUNIT F"/>
    <property type="match status" value="1"/>
</dbReference>
<feature type="transmembrane region" description="Helical" evidence="8">
    <location>
        <begin position="6"/>
        <end position="28"/>
    </location>
</feature>
<dbReference type="PANTHER" id="PTHR34702">
    <property type="entry name" value="NA(+)/H(+) ANTIPORTER SUBUNIT F1"/>
    <property type="match status" value="1"/>
</dbReference>
<comment type="similarity">
    <text evidence="2">Belongs to the CPA3 antiporters (TC 2.A.63) subunit F family.</text>
</comment>
<evidence type="ECO:0000256" key="6">
    <source>
        <dbReference type="ARBA" id="ARBA00022989"/>
    </source>
</evidence>
<dbReference type="Pfam" id="PF04066">
    <property type="entry name" value="MrpF_PhaF"/>
    <property type="match status" value="1"/>
</dbReference>
<comment type="caution">
    <text evidence="9">The sequence shown here is derived from an EMBL/GenBank/DDBJ whole genome shotgun (WGS) entry which is preliminary data.</text>
</comment>
<evidence type="ECO:0000256" key="8">
    <source>
        <dbReference type="SAM" id="Phobius"/>
    </source>
</evidence>
<proteinExistence type="inferred from homology"/>
<evidence type="ECO:0000256" key="4">
    <source>
        <dbReference type="ARBA" id="ARBA00022475"/>
    </source>
</evidence>
<evidence type="ECO:0000256" key="3">
    <source>
        <dbReference type="ARBA" id="ARBA00022448"/>
    </source>
</evidence>
<keyword evidence="3" id="KW-0813">Transport</keyword>
<accession>A0A8J3ED85</accession>
<reference evidence="9 10" key="1">
    <citation type="journal article" date="2014" name="Int. J. Syst. Evol. Microbiol.">
        <title>Complete genome sequence of Corynebacterium casei LMG S-19264T (=DSM 44701T), isolated from a smear-ripened cheese.</title>
        <authorList>
            <consortium name="US DOE Joint Genome Institute (JGI-PGF)"/>
            <person name="Walter F."/>
            <person name="Albersmeier A."/>
            <person name="Kalinowski J."/>
            <person name="Ruckert C."/>
        </authorList>
    </citation>
    <scope>NUCLEOTIDE SEQUENCE [LARGE SCALE GENOMIC DNA]</scope>
    <source>
        <strain evidence="9 10">CGMCC 1.16330</strain>
    </source>
</reference>
<evidence type="ECO:0000256" key="5">
    <source>
        <dbReference type="ARBA" id="ARBA00022692"/>
    </source>
</evidence>
<evidence type="ECO:0000256" key="2">
    <source>
        <dbReference type="ARBA" id="ARBA00009212"/>
    </source>
</evidence>
<evidence type="ECO:0000313" key="9">
    <source>
        <dbReference type="EMBL" id="GGG40319.1"/>
    </source>
</evidence>
<protein>
    <recommendedName>
        <fullName evidence="11">Cation:proton antiporter</fullName>
    </recommendedName>
</protein>
<dbReference type="InterPro" id="IPR007208">
    <property type="entry name" value="MrpF/PhaF-like"/>
</dbReference>
<evidence type="ECO:0000256" key="1">
    <source>
        <dbReference type="ARBA" id="ARBA00004651"/>
    </source>
</evidence>
<evidence type="ECO:0000313" key="10">
    <source>
        <dbReference type="Proteomes" id="UP000597507"/>
    </source>
</evidence>
<gene>
    <name evidence="9" type="ORF">GCM10010964_29900</name>
</gene>
<comment type="subcellular location">
    <subcellularLocation>
        <location evidence="1">Cell membrane</location>
        <topology evidence="1">Multi-pass membrane protein</topology>
    </subcellularLocation>
</comment>
<keyword evidence="5 8" id="KW-0812">Transmembrane</keyword>
<keyword evidence="7 8" id="KW-0472">Membrane</keyword>
<keyword evidence="10" id="KW-1185">Reference proteome</keyword>
<evidence type="ECO:0008006" key="11">
    <source>
        <dbReference type="Google" id="ProtNLM"/>
    </source>
</evidence>
<dbReference type="GO" id="GO:0005886">
    <property type="term" value="C:plasma membrane"/>
    <property type="evidence" value="ECO:0007669"/>
    <property type="project" value="UniProtKB-SubCell"/>
</dbReference>
<dbReference type="GO" id="GO:0015385">
    <property type="term" value="F:sodium:proton antiporter activity"/>
    <property type="evidence" value="ECO:0007669"/>
    <property type="project" value="TreeGrafter"/>
</dbReference>
<sequence>MSGAGPVLQVALALSALMIAAAVALASWRMVRGPGIADRAVAMDLLGLLALTGSALAALAAGHLALLDVALGLGLIGFIGAVAMAGFIERASQPRSAEQEGDGHG</sequence>
<name>A0A8J3ED85_9PROT</name>
<dbReference type="EMBL" id="BMKS01000009">
    <property type="protein sequence ID" value="GGG40319.1"/>
    <property type="molecule type" value="Genomic_DNA"/>
</dbReference>
<feature type="transmembrane region" description="Helical" evidence="8">
    <location>
        <begin position="40"/>
        <end position="63"/>
    </location>
</feature>
<keyword evidence="6 8" id="KW-1133">Transmembrane helix</keyword>
<evidence type="ECO:0000256" key="7">
    <source>
        <dbReference type="ARBA" id="ARBA00023136"/>
    </source>
</evidence>